<keyword evidence="1" id="KW-0732">Signal</keyword>
<organism evidence="3 4">
    <name type="scientific">Nocardioides humi</name>
    <dbReference type="NCBI Taxonomy" id="449461"/>
    <lineage>
        <taxon>Bacteria</taxon>
        <taxon>Bacillati</taxon>
        <taxon>Actinomycetota</taxon>
        <taxon>Actinomycetes</taxon>
        <taxon>Propionibacteriales</taxon>
        <taxon>Nocardioidaceae</taxon>
        <taxon>Nocardioides</taxon>
    </lineage>
</organism>
<name>A0ABN2BLZ6_9ACTN</name>
<feature type="domain" description="Beta-lactamase-related" evidence="2">
    <location>
        <begin position="41"/>
        <end position="365"/>
    </location>
</feature>
<evidence type="ECO:0000259" key="2">
    <source>
        <dbReference type="Pfam" id="PF00144"/>
    </source>
</evidence>
<evidence type="ECO:0000313" key="3">
    <source>
        <dbReference type="EMBL" id="GAA1543685.1"/>
    </source>
</evidence>
<dbReference type="PANTHER" id="PTHR46825">
    <property type="entry name" value="D-ALANYL-D-ALANINE-CARBOXYPEPTIDASE/ENDOPEPTIDASE AMPH"/>
    <property type="match status" value="1"/>
</dbReference>
<dbReference type="Pfam" id="PF00144">
    <property type="entry name" value="Beta-lactamase"/>
    <property type="match status" value="1"/>
</dbReference>
<protein>
    <submittedName>
        <fullName evidence="3">Serine hydrolase domain-containing protein</fullName>
    </submittedName>
</protein>
<comment type="caution">
    <text evidence="3">The sequence shown here is derived from an EMBL/GenBank/DDBJ whole genome shotgun (WGS) entry which is preliminary data.</text>
</comment>
<dbReference type="PANTHER" id="PTHR46825:SF7">
    <property type="entry name" value="D-ALANYL-D-ALANINE CARBOXYPEPTIDASE"/>
    <property type="match status" value="1"/>
</dbReference>
<dbReference type="InterPro" id="IPR050491">
    <property type="entry name" value="AmpC-like"/>
</dbReference>
<dbReference type="GO" id="GO:0016787">
    <property type="term" value="F:hydrolase activity"/>
    <property type="evidence" value="ECO:0007669"/>
    <property type="project" value="UniProtKB-KW"/>
</dbReference>
<keyword evidence="3" id="KW-0378">Hydrolase</keyword>
<dbReference type="Proteomes" id="UP001500842">
    <property type="component" value="Unassembled WGS sequence"/>
</dbReference>
<evidence type="ECO:0000313" key="4">
    <source>
        <dbReference type="Proteomes" id="UP001500842"/>
    </source>
</evidence>
<dbReference type="InterPro" id="IPR012338">
    <property type="entry name" value="Beta-lactam/transpept-like"/>
</dbReference>
<dbReference type="EMBL" id="BAAAOR010000040">
    <property type="protein sequence ID" value="GAA1543685.1"/>
    <property type="molecule type" value="Genomic_DNA"/>
</dbReference>
<feature type="signal peptide" evidence="1">
    <location>
        <begin position="1"/>
        <end position="20"/>
    </location>
</feature>
<dbReference type="Gene3D" id="3.40.710.10">
    <property type="entry name" value="DD-peptidase/beta-lactamase superfamily"/>
    <property type="match status" value="1"/>
</dbReference>
<proteinExistence type="predicted"/>
<sequence>MSRRLLVHLTGALTVAVLGAGPAPPPDHEALAASIAGLPEPAVTGAQVRVTGRDDRWAGRSGVRDVRTGRPVPEDASFRIGSVTKMFTAALVLQLAAEGRLHLDDPVQRLLPGVLPSSYPIVTVGQLLDHTSGLPMSTEDAGHEDPAWVVRHRFDWHTPRAVVRSATERPMAFAPGTRQQYNGINYFLAGLVVEGASGRSYAHELRARLLEPLRLDRTYLPGRGEVRLRGPHAHGYVRVHGRLVDVTAQSAYAWAEGGLVSTTRDLARFLDRLMAGRVVPQPWLDRMLAVPDLPDAGGGDARFAAGLERTALPGGVVVYGKSGSVPGYRTLAVASPGSSRTLALSLTTTGNGDGGEDDRLMRIALAAFTSG</sequence>
<evidence type="ECO:0000256" key="1">
    <source>
        <dbReference type="SAM" id="SignalP"/>
    </source>
</evidence>
<feature type="chain" id="PRO_5047120209" evidence="1">
    <location>
        <begin position="21"/>
        <end position="371"/>
    </location>
</feature>
<accession>A0ABN2BLZ6</accession>
<reference evidence="3 4" key="1">
    <citation type="journal article" date="2019" name="Int. J. Syst. Evol. Microbiol.">
        <title>The Global Catalogue of Microorganisms (GCM) 10K type strain sequencing project: providing services to taxonomists for standard genome sequencing and annotation.</title>
        <authorList>
            <consortium name="The Broad Institute Genomics Platform"/>
            <consortium name="The Broad Institute Genome Sequencing Center for Infectious Disease"/>
            <person name="Wu L."/>
            <person name="Ma J."/>
        </authorList>
    </citation>
    <scope>NUCLEOTIDE SEQUENCE [LARGE SCALE GENOMIC DNA]</scope>
    <source>
        <strain evidence="3 4">JCM 14942</strain>
    </source>
</reference>
<dbReference type="RefSeq" id="WP_141007039.1">
    <property type="nucleotide sequence ID" value="NZ_BAAAOR010000040.1"/>
</dbReference>
<gene>
    <name evidence="3" type="ORF">GCM10009788_52750</name>
</gene>
<dbReference type="InterPro" id="IPR001466">
    <property type="entry name" value="Beta-lactam-related"/>
</dbReference>
<dbReference type="SUPFAM" id="SSF56601">
    <property type="entry name" value="beta-lactamase/transpeptidase-like"/>
    <property type="match status" value="1"/>
</dbReference>
<keyword evidence="4" id="KW-1185">Reference proteome</keyword>